<dbReference type="KEGG" id="sat:SYN_01129"/>
<dbReference type="RefSeq" id="WP_011416311.1">
    <property type="nucleotide sequence ID" value="NC_007759.1"/>
</dbReference>
<reference evidence="4 5" key="1">
    <citation type="journal article" date="2007" name="Proc. Natl. Acad. Sci. U.S.A.">
        <title>The genome of Syntrophus aciditrophicus: life at the thermodynamic limit of microbial growth.</title>
        <authorList>
            <person name="McInerney M.J."/>
            <person name="Rohlin L."/>
            <person name="Mouttaki H."/>
            <person name="Kim U."/>
            <person name="Krupp R.S."/>
            <person name="Rios-Hernandez L."/>
            <person name="Sieber J."/>
            <person name="Struchtemeyer C.G."/>
            <person name="Bhattacharyya A."/>
            <person name="Campbell J.W."/>
            <person name="Gunsalus R.P."/>
        </authorList>
    </citation>
    <scope>NUCLEOTIDE SEQUENCE [LARGE SCALE GENOMIC DNA]</scope>
    <source>
        <strain evidence="4 5">SB</strain>
    </source>
</reference>
<dbReference type="GO" id="GO:0005978">
    <property type="term" value="P:glycogen biosynthetic process"/>
    <property type="evidence" value="ECO:0007669"/>
    <property type="project" value="InterPro"/>
</dbReference>
<name>Q2LPS3_SYNAS</name>
<dbReference type="Gene3D" id="3.90.550.10">
    <property type="entry name" value="Spore Coat Polysaccharide Biosynthesis Protein SpsA, Chain A"/>
    <property type="match status" value="1"/>
</dbReference>
<dbReference type="PROSITE" id="PS00810">
    <property type="entry name" value="ADP_GLC_PYROPHOSPH_3"/>
    <property type="match status" value="1"/>
</dbReference>
<keyword evidence="2" id="KW-0119">Carbohydrate metabolism</keyword>
<dbReference type="SUPFAM" id="SSF53448">
    <property type="entry name" value="Nucleotide-diphospho-sugar transferases"/>
    <property type="match status" value="1"/>
</dbReference>
<keyword evidence="1" id="KW-0321">Glycogen metabolism</keyword>
<evidence type="ECO:0000259" key="3">
    <source>
        <dbReference type="Pfam" id="PF00483"/>
    </source>
</evidence>
<keyword evidence="5" id="KW-1185">Reference proteome</keyword>
<keyword evidence="4" id="KW-0548">Nucleotidyltransferase</keyword>
<dbReference type="EMBL" id="CP000252">
    <property type="protein sequence ID" value="ABC76277.1"/>
    <property type="molecule type" value="Genomic_DNA"/>
</dbReference>
<dbReference type="PANTHER" id="PTHR22572">
    <property type="entry name" value="SUGAR-1-PHOSPHATE GUANYL TRANSFERASE"/>
    <property type="match status" value="1"/>
</dbReference>
<keyword evidence="4" id="KW-0808">Transferase</keyword>
<protein>
    <submittedName>
        <fullName evidence="4">Mannose-1-phosphate guanyltransferase</fullName>
        <ecNumber evidence="4">2.7.7.13</ecNumber>
    </submittedName>
</protein>
<dbReference type="HOGENOM" id="CLU_029499_2_0_7"/>
<dbReference type="OrthoDB" id="9788272at2"/>
<dbReference type="GO" id="GO:0008878">
    <property type="term" value="F:glucose-1-phosphate adenylyltransferase activity"/>
    <property type="evidence" value="ECO:0007669"/>
    <property type="project" value="InterPro"/>
</dbReference>
<proteinExistence type="predicted"/>
<dbReference type="Proteomes" id="UP000001933">
    <property type="component" value="Chromosome"/>
</dbReference>
<accession>Q2LPS3</accession>
<dbReference type="STRING" id="56780.SYN_01129"/>
<dbReference type="GO" id="GO:0004475">
    <property type="term" value="F:mannose-1-phosphate guanylyltransferase (GTP) activity"/>
    <property type="evidence" value="ECO:0007669"/>
    <property type="project" value="UniProtKB-EC"/>
</dbReference>
<gene>
    <name evidence="4" type="ORF">SYN_01129</name>
</gene>
<feature type="domain" description="Nucleotidyl transferase" evidence="3">
    <location>
        <begin position="2"/>
        <end position="226"/>
    </location>
</feature>
<dbReference type="InterPro" id="IPR050486">
    <property type="entry name" value="Mannose-1P_guanyltransferase"/>
</dbReference>
<evidence type="ECO:0000313" key="5">
    <source>
        <dbReference type="Proteomes" id="UP000001933"/>
    </source>
</evidence>
<evidence type="ECO:0000256" key="1">
    <source>
        <dbReference type="ARBA" id="ARBA00022600"/>
    </source>
</evidence>
<dbReference type="eggNOG" id="COG1208">
    <property type="taxonomic scope" value="Bacteria"/>
</dbReference>
<evidence type="ECO:0000313" key="4">
    <source>
        <dbReference type="EMBL" id="ABC76277.1"/>
    </source>
</evidence>
<dbReference type="Pfam" id="PF00483">
    <property type="entry name" value="NTP_transferase"/>
    <property type="match status" value="1"/>
</dbReference>
<organism evidence="4 5">
    <name type="scientific">Syntrophus aciditrophicus (strain SB)</name>
    <dbReference type="NCBI Taxonomy" id="56780"/>
    <lineage>
        <taxon>Bacteria</taxon>
        <taxon>Pseudomonadati</taxon>
        <taxon>Thermodesulfobacteriota</taxon>
        <taxon>Syntrophia</taxon>
        <taxon>Syntrophales</taxon>
        <taxon>Syntrophaceae</taxon>
        <taxon>Syntrophus</taxon>
    </lineage>
</organism>
<dbReference type="InParanoid" id="Q2LPS3"/>
<evidence type="ECO:0000256" key="2">
    <source>
        <dbReference type="ARBA" id="ARBA00023277"/>
    </source>
</evidence>
<dbReference type="AlphaFoldDB" id="Q2LPS3"/>
<dbReference type="InterPro" id="IPR005835">
    <property type="entry name" value="NTP_transferase_dom"/>
</dbReference>
<dbReference type="InterPro" id="IPR029044">
    <property type="entry name" value="Nucleotide-diphossugar_trans"/>
</dbReference>
<sequence length="240" mass="26890">MKAVVLAGGKGARLAPYTKILPKPLMPIGDMPILEVLLRQMKVAGIDHVILTVGHLSELLRAFFQDGSQFGVDISYSYEKCPLGTAGPISLIDGLDETFLVTNGDVLTTLSLRELIGFHREQKAAATIAVHQRQTKIDLGVIQWNGNYEVKGYIEKPVYDYTVSMGVYVFEPKVLSYIPHGEYLDFPDLVKKLIAAGEKVVGYRFHGYWEDLGRPDDYERASRDFESMREQFLPGMECRG</sequence>
<dbReference type="InterPro" id="IPR005836">
    <property type="entry name" value="ADP_Glu_pyroP_CS"/>
</dbReference>
<dbReference type="EC" id="2.7.7.13" evidence="4"/>